<dbReference type="PIRSF" id="PIRSF001604">
    <property type="entry name" value="LigA"/>
    <property type="match status" value="1"/>
</dbReference>
<dbReference type="Pfam" id="PF01653">
    <property type="entry name" value="DNA_ligase_aden"/>
    <property type="match status" value="1"/>
</dbReference>
<keyword evidence="6 14" id="KW-0479">Metal-binding</keyword>
<keyword evidence="4 14" id="KW-0436">Ligase</keyword>
<dbReference type="Gene3D" id="2.40.50.140">
    <property type="entry name" value="Nucleic acid-binding proteins"/>
    <property type="match status" value="1"/>
</dbReference>
<dbReference type="InterPro" id="IPR001679">
    <property type="entry name" value="DNA_ligase"/>
</dbReference>
<keyword evidence="11 14" id="KW-0234">DNA repair</keyword>
<evidence type="ECO:0000256" key="4">
    <source>
        <dbReference type="ARBA" id="ARBA00022598"/>
    </source>
</evidence>
<dbReference type="Gene3D" id="3.40.50.10190">
    <property type="entry name" value="BRCT domain"/>
    <property type="match status" value="1"/>
</dbReference>
<keyword evidence="5 14" id="KW-0235">DNA replication</keyword>
<feature type="binding site" evidence="14">
    <location>
        <begin position="83"/>
        <end position="84"/>
    </location>
    <ligand>
        <name>NAD(+)</name>
        <dbReference type="ChEBI" id="CHEBI:57540"/>
    </ligand>
</feature>
<comment type="catalytic activity">
    <reaction evidence="12 14">
        <text>NAD(+) + (deoxyribonucleotide)n-3'-hydroxyl + 5'-phospho-(deoxyribonucleotide)m = (deoxyribonucleotide)n+m + AMP + beta-nicotinamide D-nucleotide.</text>
        <dbReference type="EC" id="6.5.1.2"/>
    </reaction>
</comment>
<feature type="binding site" evidence="14">
    <location>
        <position position="409"/>
    </location>
    <ligand>
        <name>Zn(2+)</name>
        <dbReference type="ChEBI" id="CHEBI:29105"/>
    </ligand>
</feature>
<name>A0A1T5IPE9_9GAMM</name>
<dbReference type="FunFam" id="1.10.150.20:FF:000006">
    <property type="entry name" value="DNA ligase"/>
    <property type="match status" value="1"/>
</dbReference>
<dbReference type="FunFam" id="3.40.50.10190:FF:000054">
    <property type="entry name" value="DNA ligase"/>
    <property type="match status" value="1"/>
</dbReference>
<dbReference type="RefSeq" id="WP_079722577.1">
    <property type="nucleotide sequence ID" value="NZ_BMCL01000003.1"/>
</dbReference>
<evidence type="ECO:0000256" key="7">
    <source>
        <dbReference type="ARBA" id="ARBA00022763"/>
    </source>
</evidence>
<dbReference type="GO" id="GO:0003911">
    <property type="term" value="F:DNA ligase (NAD+) activity"/>
    <property type="evidence" value="ECO:0007669"/>
    <property type="project" value="UniProtKB-UniRule"/>
</dbReference>
<dbReference type="HAMAP" id="MF_01588">
    <property type="entry name" value="DNA_ligase_A"/>
    <property type="match status" value="1"/>
</dbReference>
<dbReference type="GO" id="GO:0006260">
    <property type="term" value="P:DNA replication"/>
    <property type="evidence" value="ECO:0007669"/>
    <property type="project" value="UniProtKB-KW"/>
</dbReference>
<dbReference type="SMART" id="SM00292">
    <property type="entry name" value="BRCT"/>
    <property type="match status" value="1"/>
</dbReference>
<feature type="binding site" evidence="14">
    <location>
        <position position="433"/>
    </location>
    <ligand>
        <name>Zn(2+)</name>
        <dbReference type="ChEBI" id="CHEBI:29105"/>
    </ligand>
</feature>
<dbReference type="FunFam" id="1.10.287.610:FF:000002">
    <property type="entry name" value="DNA ligase"/>
    <property type="match status" value="1"/>
</dbReference>
<dbReference type="Pfam" id="PF12826">
    <property type="entry name" value="HHH_2"/>
    <property type="match status" value="1"/>
</dbReference>
<dbReference type="SUPFAM" id="SSF56091">
    <property type="entry name" value="DNA ligase/mRNA capping enzyme, catalytic domain"/>
    <property type="match status" value="1"/>
</dbReference>
<accession>A0A1T5IPE9</accession>
<dbReference type="Proteomes" id="UP000190341">
    <property type="component" value="Unassembled WGS sequence"/>
</dbReference>
<evidence type="ECO:0000256" key="3">
    <source>
        <dbReference type="ARBA" id="ARBA00013308"/>
    </source>
</evidence>
<dbReference type="SUPFAM" id="SSF47781">
    <property type="entry name" value="RuvA domain 2-like"/>
    <property type="match status" value="2"/>
</dbReference>
<feature type="active site" description="N6-AMP-lysine intermediate" evidence="14">
    <location>
        <position position="116"/>
    </location>
</feature>
<comment type="caution">
    <text evidence="14">Lacks conserved residue(s) required for the propagation of feature annotation.</text>
</comment>
<protein>
    <recommendedName>
        <fullName evidence="3 14">DNA ligase</fullName>
        <ecNumber evidence="2 14">6.5.1.2</ecNumber>
    </recommendedName>
    <alternativeName>
        <fullName evidence="14">Polydeoxyribonucleotide synthase [NAD(+)]</fullName>
    </alternativeName>
</protein>
<evidence type="ECO:0000259" key="15">
    <source>
        <dbReference type="PROSITE" id="PS50172"/>
    </source>
</evidence>
<dbReference type="InterPro" id="IPR004150">
    <property type="entry name" value="NAD_DNA_ligase_OB"/>
</dbReference>
<dbReference type="Gene3D" id="3.30.470.30">
    <property type="entry name" value="DNA ligase/mRNA capping enzyme"/>
    <property type="match status" value="1"/>
</dbReference>
<dbReference type="PANTHER" id="PTHR23389">
    <property type="entry name" value="CHROMOSOME TRANSMISSION FIDELITY FACTOR 18"/>
    <property type="match status" value="1"/>
</dbReference>
<dbReference type="FunFam" id="3.30.470.30:FF:000001">
    <property type="entry name" value="DNA ligase"/>
    <property type="match status" value="1"/>
</dbReference>
<dbReference type="PANTHER" id="PTHR23389:SF9">
    <property type="entry name" value="DNA LIGASE"/>
    <property type="match status" value="1"/>
</dbReference>
<sequence length="782" mass="85634">MTATTPAERAIELRRQLEDANYRYHVLDEPSIPDAEYDRLLRELDELEAANPDLVTADSPTQRVGNAPSSKFAEVRHALPMLSLGNAFTDEEVQDFVRRIDERLERPHLYFSVEPKLDGLAISLRYEDGRFVQGATRGDGATGEDVTANLRTIKAIPLTLRGSGWPRVLEVRGEVYMPLATFHAYNERALKEGGKVLANPRNGAAGSLRQLDPRMTAQRPLSFYAYAVGAVEGGELPASHSQTLARLREWGFPVSAENDVVDGVDGLLAYYRRIGEKRDVLPFDIDGVVYKLDDYEGQREMGFVSRAPRWAIAHKFPAQEQMTVLESIEVNVGRTGAVTPWALMQPVQVGGVTVTRATLHNAEQIARLDVRNGDTVIVRRAGDVIPEVVRVVEDKRPPGTQPWVMPSHCPVCGSELVREEGEVVWRCSGELTCAAQRKEAVGHFASRRAMDIEGLGERYIEVLSDLGYVTSVADLYKLDLDALLEMKRRADERDGTTPETVKAGKVATKWADNLIEAIERSKDTTLERFLFALGIQHVGESTAKALALWFGDLELIRHLPWPLFKRVPDIGGEVARSLGHFFDQAGNQQVIDDLLARGVRINDSHPPHAKLRADLTVARLLADLEIPKITGVRAEQLASAFPRIDALLDAPVHAFVSAGLPNESANALAQWLEEGEHAALLGKSAVALDQLLALTPTSDESVAGPLEGKTVVLTGSLEAMSRDEAGARLEALGAKVAGSVSKKTHLVVAGEAAGSKLAKAQELGIEIWDEAQLLAFLEKHAN</sequence>
<feature type="binding site" evidence="14">
    <location>
        <position position="114"/>
    </location>
    <ligand>
        <name>NAD(+)</name>
        <dbReference type="ChEBI" id="CHEBI:57540"/>
    </ligand>
</feature>
<dbReference type="OrthoDB" id="9759736at2"/>
<evidence type="ECO:0000313" key="17">
    <source>
        <dbReference type="Proteomes" id="UP000190341"/>
    </source>
</evidence>
<evidence type="ECO:0000256" key="6">
    <source>
        <dbReference type="ARBA" id="ARBA00022723"/>
    </source>
</evidence>
<dbReference type="PROSITE" id="PS01055">
    <property type="entry name" value="DNA_LIGASE_N1"/>
    <property type="match status" value="1"/>
</dbReference>
<gene>
    <name evidence="14" type="primary">ligA</name>
    <name evidence="16" type="ORF">SAMN06296058_0133</name>
</gene>
<feature type="domain" description="BRCT" evidence="15">
    <location>
        <begin position="701"/>
        <end position="782"/>
    </location>
</feature>
<keyword evidence="8 14" id="KW-0862">Zinc</keyword>
<evidence type="ECO:0000256" key="12">
    <source>
        <dbReference type="ARBA" id="ARBA00034005"/>
    </source>
</evidence>
<evidence type="ECO:0000256" key="11">
    <source>
        <dbReference type="ARBA" id="ARBA00023204"/>
    </source>
</evidence>
<dbReference type="AlphaFoldDB" id="A0A1T5IPE9"/>
<dbReference type="InterPro" id="IPR004149">
    <property type="entry name" value="Znf_DNAligase_C4"/>
</dbReference>
<evidence type="ECO:0000256" key="9">
    <source>
        <dbReference type="ARBA" id="ARBA00022842"/>
    </source>
</evidence>
<dbReference type="SMART" id="SM00532">
    <property type="entry name" value="LIGANc"/>
    <property type="match status" value="1"/>
</dbReference>
<dbReference type="Pfam" id="PF03120">
    <property type="entry name" value="OB_DNA_ligase"/>
    <property type="match status" value="1"/>
</dbReference>
<dbReference type="EC" id="6.5.1.2" evidence="2 14"/>
<keyword evidence="9 14" id="KW-0460">Magnesium</keyword>
<organism evidence="16 17">
    <name type="scientific">Pseudoxanthomonas indica</name>
    <dbReference type="NCBI Taxonomy" id="428993"/>
    <lineage>
        <taxon>Bacteria</taxon>
        <taxon>Pseudomonadati</taxon>
        <taxon>Pseudomonadota</taxon>
        <taxon>Gammaproteobacteria</taxon>
        <taxon>Lysobacterales</taxon>
        <taxon>Lysobacteraceae</taxon>
        <taxon>Pseudoxanthomonas</taxon>
    </lineage>
</organism>
<reference evidence="16 17" key="1">
    <citation type="submission" date="2017-02" db="EMBL/GenBank/DDBJ databases">
        <authorList>
            <person name="Peterson S.W."/>
        </authorList>
    </citation>
    <scope>NUCLEOTIDE SEQUENCE [LARGE SCALE GENOMIC DNA]</scope>
    <source>
        <strain evidence="16 17">P15</strain>
    </source>
</reference>
<comment type="similarity">
    <text evidence="13 14">Belongs to the NAD-dependent DNA ligase family. LigA subfamily.</text>
</comment>
<evidence type="ECO:0000256" key="10">
    <source>
        <dbReference type="ARBA" id="ARBA00023027"/>
    </source>
</evidence>
<dbReference type="GO" id="GO:0006281">
    <property type="term" value="P:DNA repair"/>
    <property type="evidence" value="ECO:0007669"/>
    <property type="project" value="UniProtKB-KW"/>
</dbReference>
<dbReference type="Pfam" id="PF03119">
    <property type="entry name" value="DNA_ligase_ZBD"/>
    <property type="match status" value="1"/>
</dbReference>
<proteinExistence type="inferred from homology"/>
<evidence type="ECO:0000256" key="2">
    <source>
        <dbReference type="ARBA" id="ARBA00012722"/>
    </source>
</evidence>
<dbReference type="CDD" id="cd17748">
    <property type="entry name" value="BRCT_DNA_ligase_like"/>
    <property type="match status" value="1"/>
</dbReference>
<feature type="binding site" evidence="14">
    <location>
        <position position="137"/>
    </location>
    <ligand>
        <name>NAD(+)</name>
        <dbReference type="ChEBI" id="CHEBI:57540"/>
    </ligand>
</feature>
<feature type="binding site" evidence="14">
    <location>
        <position position="291"/>
    </location>
    <ligand>
        <name>NAD(+)</name>
        <dbReference type="ChEBI" id="CHEBI:57540"/>
    </ligand>
</feature>
<dbReference type="FunFam" id="2.40.50.140:FF:000012">
    <property type="entry name" value="DNA ligase"/>
    <property type="match status" value="1"/>
</dbReference>
<dbReference type="InterPro" id="IPR001357">
    <property type="entry name" value="BRCT_dom"/>
</dbReference>
<feature type="binding site" evidence="14">
    <location>
        <begin position="34"/>
        <end position="38"/>
    </location>
    <ligand>
        <name>NAD(+)</name>
        <dbReference type="ChEBI" id="CHEBI:57540"/>
    </ligand>
</feature>
<evidence type="ECO:0000313" key="16">
    <source>
        <dbReference type="EMBL" id="SKC41027.1"/>
    </source>
</evidence>
<feature type="binding site" evidence="14">
    <location>
        <position position="174"/>
    </location>
    <ligand>
        <name>NAD(+)</name>
        <dbReference type="ChEBI" id="CHEBI:57540"/>
    </ligand>
</feature>
<keyword evidence="14" id="KW-0464">Manganese</keyword>
<dbReference type="InterPro" id="IPR036420">
    <property type="entry name" value="BRCT_dom_sf"/>
</dbReference>
<comment type="cofactor">
    <cofactor evidence="14">
        <name>Mg(2+)</name>
        <dbReference type="ChEBI" id="CHEBI:18420"/>
    </cofactor>
    <cofactor evidence="14">
        <name>Mn(2+)</name>
        <dbReference type="ChEBI" id="CHEBI:29035"/>
    </cofactor>
</comment>
<dbReference type="NCBIfam" id="NF005932">
    <property type="entry name" value="PRK07956.1"/>
    <property type="match status" value="1"/>
</dbReference>
<comment type="function">
    <text evidence="1 14">DNA ligase that catalyzes the formation of phosphodiester linkages between 5'-phosphoryl and 3'-hydroxyl groups in double-stranded DNA using NAD as a coenzyme and as the energy source for the reaction. It is essential for DNA replication and repair of damaged DNA.</text>
</comment>
<dbReference type="EMBL" id="FUZV01000001">
    <property type="protein sequence ID" value="SKC41027.1"/>
    <property type="molecule type" value="Genomic_DNA"/>
</dbReference>
<dbReference type="GO" id="GO:0046872">
    <property type="term" value="F:metal ion binding"/>
    <property type="evidence" value="ECO:0007669"/>
    <property type="project" value="UniProtKB-KW"/>
</dbReference>
<evidence type="ECO:0000256" key="5">
    <source>
        <dbReference type="ARBA" id="ARBA00022705"/>
    </source>
</evidence>
<dbReference type="InterPro" id="IPR010994">
    <property type="entry name" value="RuvA_2-like"/>
</dbReference>
<evidence type="ECO:0000256" key="14">
    <source>
        <dbReference type="HAMAP-Rule" id="MF_01588"/>
    </source>
</evidence>
<evidence type="ECO:0000256" key="8">
    <source>
        <dbReference type="ARBA" id="ARBA00022833"/>
    </source>
</evidence>
<keyword evidence="10 14" id="KW-0520">NAD</keyword>
<dbReference type="CDD" id="cd00114">
    <property type="entry name" value="LIGANc"/>
    <property type="match status" value="1"/>
</dbReference>
<dbReference type="InterPro" id="IPR013840">
    <property type="entry name" value="DNAligase_N"/>
</dbReference>
<feature type="binding site" evidence="14">
    <location>
        <position position="412"/>
    </location>
    <ligand>
        <name>Zn(2+)</name>
        <dbReference type="ChEBI" id="CHEBI:29105"/>
    </ligand>
</feature>
<dbReference type="InterPro" id="IPR012340">
    <property type="entry name" value="NA-bd_OB-fold"/>
</dbReference>
<dbReference type="SUPFAM" id="SSF50249">
    <property type="entry name" value="Nucleic acid-binding proteins"/>
    <property type="match status" value="1"/>
</dbReference>
<evidence type="ECO:0000256" key="13">
    <source>
        <dbReference type="ARBA" id="ARBA00060881"/>
    </source>
</evidence>
<dbReference type="PROSITE" id="PS50172">
    <property type="entry name" value="BRCT"/>
    <property type="match status" value="1"/>
</dbReference>
<dbReference type="NCBIfam" id="TIGR00575">
    <property type="entry name" value="dnlj"/>
    <property type="match status" value="1"/>
</dbReference>
<dbReference type="Gene3D" id="6.20.10.30">
    <property type="match status" value="1"/>
</dbReference>
<dbReference type="Gene3D" id="1.10.287.610">
    <property type="entry name" value="Helix hairpin bin"/>
    <property type="match status" value="1"/>
</dbReference>
<dbReference type="InterPro" id="IPR018239">
    <property type="entry name" value="DNA_ligase_AS"/>
</dbReference>
<dbReference type="GO" id="GO:0005829">
    <property type="term" value="C:cytosol"/>
    <property type="evidence" value="ECO:0007669"/>
    <property type="project" value="TreeGrafter"/>
</dbReference>
<keyword evidence="17" id="KW-1185">Reference proteome</keyword>
<dbReference type="Pfam" id="PF00533">
    <property type="entry name" value="BRCT"/>
    <property type="match status" value="1"/>
</dbReference>
<keyword evidence="7 14" id="KW-0227">DNA damage</keyword>
<dbReference type="SUPFAM" id="SSF52113">
    <property type="entry name" value="BRCT domain"/>
    <property type="match status" value="1"/>
</dbReference>
<feature type="binding site" evidence="14">
    <location>
        <position position="315"/>
    </location>
    <ligand>
        <name>NAD(+)</name>
        <dbReference type="ChEBI" id="CHEBI:57540"/>
    </ligand>
</feature>
<dbReference type="InterPro" id="IPR013839">
    <property type="entry name" value="DNAligase_adenylation"/>
</dbReference>
<evidence type="ECO:0000256" key="1">
    <source>
        <dbReference type="ARBA" id="ARBA00004067"/>
    </source>
</evidence>
<dbReference type="InterPro" id="IPR041663">
    <property type="entry name" value="DisA/LigA_HHH"/>
</dbReference>
<dbReference type="STRING" id="428993.SAMN06296058_0133"/>
<dbReference type="Gene3D" id="1.10.150.20">
    <property type="entry name" value="5' to 3' exonuclease, C-terminal subdomain"/>
    <property type="match status" value="2"/>
</dbReference>